<accession>A0A1M7UD78</accession>
<name>A0A1M7UD78_9BRAD</name>
<gene>
    <name evidence="1" type="ORF">SAMN05444170_4555</name>
</gene>
<sequence length="64" mass="7130">MSKLNTGITIRRMERGQYPALRWCSQFAAKPTLRFPGFHRVIPFGDNLVDVAAQLALKGANVEA</sequence>
<evidence type="ECO:0000313" key="1">
    <source>
        <dbReference type="EMBL" id="SHN80943.1"/>
    </source>
</evidence>
<keyword evidence="2" id="KW-1185">Reference proteome</keyword>
<organism evidence="1 2">
    <name type="scientific">Bradyrhizobium erythrophlei</name>
    <dbReference type="NCBI Taxonomy" id="1437360"/>
    <lineage>
        <taxon>Bacteria</taxon>
        <taxon>Pseudomonadati</taxon>
        <taxon>Pseudomonadota</taxon>
        <taxon>Alphaproteobacteria</taxon>
        <taxon>Hyphomicrobiales</taxon>
        <taxon>Nitrobacteraceae</taxon>
        <taxon>Bradyrhizobium</taxon>
    </lineage>
</organism>
<dbReference type="Proteomes" id="UP000184096">
    <property type="component" value="Chromosome I"/>
</dbReference>
<proteinExistence type="predicted"/>
<evidence type="ECO:0000313" key="2">
    <source>
        <dbReference type="Proteomes" id="UP000184096"/>
    </source>
</evidence>
<protein>
    <submittedName>
        <fullName evidence="1">Uncharacterized protein</fullName>
    </submittedName>
</protein>
<dbReference type="EMBL" id="LT670849">
    <property type="protein sequence ID" value="SHN80943.1"/>
    <property type="molecule type" value="Genomic_DNA"/>
</dbReference>
<reference evidence="2" key="1">
    <citation type="submission" date="2016-11" db="EMBL/GenBank/DDBJ databases">
        <authorList>
            <person name="Varghese N."/>
            <person name="Submissions S."/>
        </authorList>
    </citation>
    <scope>NUCLEOTIDE SEQUENCE [LARGE SCALE GENOMIC DNA]</scope>
    <source>
        <strain evidence="2">GAS401</strain>
    </source>
</reference>
<dbReference type="AlphaFoldDB" id="A0A1M7UD78"/>